<dbReference type="EMBL" id="QNGE01001127">
    <property type="protein sequence ID" value="KAA3678366.1"/>
    <property type="molecule type" value="Genomic_DNA"/>
</dbReference>
<evidence type="ECO:0000256" key="13">
    <source>
        <dbReference type="SAM" id="MobiDB-lite"/>
    </source>
</evidence>
<protein>
    <submittedName>
        <fullName evidence="17">Potassium voltage-gated channel Eag-related subfamily H member 5</fullName>
    </submittedName>
</protein>
<dbReference type="InterPro" id="IPR000700">
    <property type="entry name" value="PAS-assoc_C"/>
</dbReference>
<dbReference type="Pfam" id="PF00520">
    <property type="entry name" value="Ion_trans"/>
    <property type="match status" value="1"/>
</dbReference>
<feature type="region of interest" description="Disordered" evidence="13">
    <location>
        <begin position="69"/>
        <end position="97"/>
    </location>
</feature>
<keyword evidence="2" id="KW-0813">Transport</keyword>
<feature type="compositionally biased region" description="Low complexity" evidence="13">
    <location>
        <begin position="766"/>
        <end position="777"/>
    </location>
</feature>
<dbReference type="PROSITE" id="PS50113">
    <property type="entry name" value="PAC"/>
    <property type="match status" value="1"/>
</dbReference>
<gene>
    <name evidence="17" type="ORF">DEA37_0002801</name>
</gene>
<dbReference type="PRINTS" id="PR01463">
    <property type="entry name" value="EAGCHANLFMLY"/>
</dbReference>
<dbReference type="GO" id="GO:0008076">
    <property type="term" value="C:voltage-gated potassium channel complex"/>
    <property type="evidence" value="ECO:0007669"/>
    <property type="project" value="TreeGrafter"/>
</dbReference>
<keyword evidence="11 14" id="KW-0472">Membrane</keyword>
<comment type="subcellular location">
    <subcellularLocation>
        <location evidence="1">Membrane</location>
        <topology evidence="1">Multi-pass membrane protein</topology>
    </subcellularLocation>
</comment>
<evidence type="ECO:0000256" key="7">
    <source>
        <dbReference type="ARBA" id="ARBA00022882"/>
    </source>
</evidence>
<dbReference type="InterPro" id="IPR003938">
    <property type="entry name" value="K_chnl_volt-dep_EAG/ELK/ERG"/>
</dbReference>
<dbReference type="GO" id="GO:0042391">
    <property type="term" value="P:regulation of membrane potential"/>
    <property type="evidence" value="ECO:0007669"/>
    <property type="project" value="TreeGrafter"/>
</dbReference>
<dbReference type="PRINTS" id="PR01464">
    <property type="entry name" value="EAGCHANNEL"/>
</dbReference>
<dbReference type="InterPro" id="IPR005821">
    <property type="entry name" value="Ion_trans_dom"/>
</dbReference>
<dbReference type="GO" id="GO:0005249">
    <property type="term" value="F:voltage-gated potassium channel activity"/>
    <property type="evidence" value="ECO:0007669"/>
    <property type="project" value="InterPro"/>
</dbReference>
<evidence type="ECO:0000256" key="2">
    <source>
        <dbReference type="ARBA" id="ARBA00022448"/>
    </source>
</evidence>
<keyword evidence="6" id="KW-0631">Potassium channel</keyword>
<dbReference type="SUPFAM" id="SSF81324">
    <property type="entry name" value="Voltage-gated potassium channels"/>
    <property type="match status" value="1"/>
</dbReference>
<keyword evidence="8" id="KW-0630">Potassium</keyword>
<feature type="coiled-coil region" evidence="12">
    <location>
        <begin position="915"/>
        <end position="942"/>
    </location>
</feature>
<dbReference type="InterPro" id="IPR000595">
    <property type="entry name" value="cNMP-bd_dom"/>
</dbReference>
<accession>A0A5J4NS06</accession>
<evidence type="ECO:0000256" key="14">
    <source>
        <dbReference type="SAM" id="Phobius"/>
    </source>
</evidence>
<keyword evidence="4" id="KW-0597">Phosphoprotein</keyword>
<evidence type="ECO:0000256" key="10">
    <source>
        <dbReference type="ARBA" id="ARBA00023065"/>
    </source>
</evidence>
<keyword evidence="3" id="KW-0633">Potassium transport</keyword>
<evidence type="ECO:0000259" key="15">
    <source>
        <dbReference type="PROSITE" id="PS50042"/>
    </source>
</evidence>
<keyword evidence="7" id="KW-0407">Ion channel</keyword>
<comment type="caution">
    <text evidence="17">The sequence shown here is derived from an EMBL/GenBank/DDBJ whole genome shotgun (WGS) entry which is preliminary data.</text>
</comment>
<dbReference type="SUPFAM" id="SSF51206">
    <property type="entry name" value="cAMP-binding domain-like"/>
    <property type="match status" value="1"/>
</dbReference>
<keyword evidence="18" id="KW-1185">Reference proteome</keyword>
<feature type="domain" description="Cyclic nucleotide-binding" evidence="15">
    <location>
        <begin position="567"/>
        <end position="609"/>
    </location>
</feature>
<dbReference type="Proteomes" id="UP000324629">
    <property type="component" value="Unassembled WGS sequence"/>
</dbReference>
<evidence type="ECO:0000256" key="6">
    <source>
        <dbReference type="ARBA" id="ARBA00022826"/>
    </source>
</evidence>
<evidence type="ECO:0000256" key="4">
    <source>
        <dbReference type="ARBA" id="ARBA00022553"/>
    </source>
</evidence>
<dbReference type="InterPro" id="IPR050818">
    <property type="entry name" value="KCNH_animal-type"/>
</dbReference>
<dbReference type="InterPro" id="IPR003949">
    <property type="entry name" value="K_chnl_volt-dep_EAG"/>
</dbReference>
<sequence length="985" mass="109874">MRLVPIRNEKDSVVLFLITFRDVTAYRQPVEEDLVANSALGAFAAASDAGSSWGRFARLVLSMVRQRNGSIGERSPGETKRDSLKSSEMEPKEICTGECTDREEIRAHTVIVQNVNSSRASMHNESSQDSKWPNKLTEAKVKRTKLEHKNNKEGNLHSTIGMEEGVVEDETKIRKKRTLFRKLIEPGKTVINSFSNDAISLTSNSKWLGTTRSPGINIDVEDYSTNHWLSSDAAPRYRLEPPCPPKHVILHYSAFRVIWDWTILLLTGYTAIVVPLRLVVIPRPNWVPLVKDLFTVGSWMRSSVPEALAIADAVIDIVFCLDIVLNFHTSFVGSGGEVVAEPPVIRTNYLKGWFTLDLLSCLPYELIKYFWPVNNHGIHSLLDGLRIIRLLRIGRAARRIDQYLEYVSTLLLLMILCFFLLAHWFACAWYAVGVLDLEHKIQYGWIPRYFNDSLRPQDWDQFMNLDDYLNSNLLPGDMYNQLLAAKFGRVNMSRLVHLAKTRMETVVEEEATLKGSVPLRNSVDKWSAYVTALYFSLSLLTTVGFGNVAAFTEAEKLLSICCMLIGGKGDVFGDPSWRSTSSVPSAASVRALTYCTLHTIKLERLRAVLQFYHAFSNSFTRNLELNHNLCNRVIFRKLADVKREMELSMRRTQDPPLSSLPPGHPVRKLISRLRRPSQGLSTIVSGESSLEASDLESISGSTNFEQSKSRVSIANAARLALNRTSDSELPPPALSCTSTPRLSSPIHEVKQGALQPSDSGGTTPTSAQNGAQASGASRTGLVQLNPARKWARLISNEMGNLKSGHGRLSEHVKDTIMTSVSRATHPKLQNLNEESFEESKRIPTPNQPAVTVSTKPTLATMTTSNTLDDSSAQTINVTHKEDPGYPNIYSTAIVEMETGLKLLGQTLNKTLLTMHSELRQQLAEVIKRIENLELQVGQINQSISHASSVIPPTPTTSHYLALPVQTPGVTRPRTESFQAVKHRDR</sequence>
<organism evidence="17 18">
    <name type="scientific">Paragonimus westermani</name>
    <dbReference type="NCBI Taxonomy" id="34504"/>
    <lineage>
        <taxon>Eukaryota</taxon>
        <taxon>Metazoa</taxon>
        <taxon>Spiralia</taxon>
        <taxon>Lophotrochozoa</taxon>
        <taxon>Platyhelminthes</taxon>
        <taxon>Trematoda</taxon>
        <taxon>Digenea</taxon>
        <taxon>Plagiorchiida</taxon>
        <taxon>Troglotremata</taxon>
        <taxon>Troglotrematidae</taxon>
        <taxon>Paragonimus</taxon>
    </lineage>
</organism>
<keyword evidence="5 14" id="KW-0812">Transmembrane</keyword>
<keyword evidence="12" id="KW-0175">Coiled coil</keyword>
<evidence type="ECO:0000313" key="18">
    <source>
        <dbReference type="Proteomes" id="UP000324629"/>
    </source>
</evidence>
<evidence type="ECO:0000256" key="5">
    <source>
        <dbReference type="ARBA" id="ARBA00022692"/>
    </source>
</evidence>
<reference evidence="17 18" key="1">
    <citation type="journal article" date="2019" name="Gigascience">
        <title>Whole-genome sequence of the oriental lung fluke Paragonimus westermani.</title>
        <authorList>
            <person name="Oey H."/>
            <person name="Zakrzewski M."/>
            <person name="Narain K."/>
            <person name="Devi K.R."/>
            <person name="Agatsuma T."/>
            <person name="Nawaratna S."/>
            <person name="Gobert G.N."/>
            <person name="Jones M.K."/>
            <person name="Ragan M.A."/>
            <person name="McManus D.P."/>
            <person name="Krause L."/>
        </authorList>
    </citation>
    <scope>NUCLEOTIDE SEQUENCE [LARGE SCALE GENOMIC DNA]</scope>
    <source>
        <strain evidence="17 18">IND2009</strain>
    </source>
</reference>
<evidence type="ECO:0000256" key="11">
    <source>
        <dbReference type="ARBA" id="ARBA00023136"/>
    </source>
</evidence>
<feature type="domain" description="PAC" evidence="16">
    <location>
        <begin position="1"/>
        <end position="35"/>
    </location>
</feature>
<dbReference type="Gene3D" id="1.10.287.70">
    <property type="match status" value="1"/>
</dbReference>
<dbReference type="PANTHER" id="PTHR10217:SF435">
    <property type="entry name" value="POTASSIUM VOLTAGE-GATED CHANNEL PROTEIN EAG"/>
    <property type="match status" value="1"/>
</dbReference>
<feature type="transmembrane region" description="Helical" evidence="14">
    <location>
        <begin position="403"/>
        <end position="432"/>
    </location>
</feature>
<dbReference type="PANTHER" id="PTHR10217">
    <property type="entry name" value="VOLTAGE AND LIGAND GATED POTASSIUM CHANNEL"/>
    <property type="match status" value="1"/>
</dbReference>
<keyword evidence="7" id="KW-0851">Voltage-gated channel</keyword>
<evidence type="ECO:0000256" key="8">
    <source>
        <dbReference type="ARBA" id="ARBA00022958"/>
    </source>
</evidence>
<name>A0A5J4NS06_9TREM</name>
<keyword evidence="10" id="KW-0406">Ion transport</keyword>
<dbReference type="InterPro" id="IPR018490">
    <property type="entry name" value="cNMP-bd_dom_sf"/>
</dbReference>
<evidence type="ECO:0000259" key="16">
    <source>
        <dbReference type="PROSITE" id="PS50113"/>
    </source>
</evidence>
<evidence type="ECO:0000256" key="12">
    <source>
        <dbReference type="SAM" id="Coils"/>
    </source>
</evidence>
<feature type="transmembrane region" description="Helical" evidence="14">
    <location>
        <begin position="258"/>
        <end position="280"/>
    </location>
</feature>
<feature type="compositionally biased region" description="Basic and acidic residues" evidence="13">
    <location>
        <begin position="75"/>
        <end position="97"/>
    </location>
</feature>
<evidence type="ECO:0000313" key="17">
    <source>
        <dbReference type="EMBL" id="KAA3678366.1"/>
    </source>
</evidence>
<feature type="region of interest" description="Disordered" evidence="13">
    <location>
        <begin position="723"/>
        <end position="782"/>
    </location>
</feature>
<keyword evidence="9 14" id="KW-1133">Transmembrane helix</keyword>
<dbReference type="PROSITE" id="PS50042">
    <property type="entry name" value="CNMP_BINDING_3"/>
    <property type="match status" value="1"/>
</dbReference>
<proteinExistence type="predicted"/>
<dbReference type="AlphaFoldDB" id="A0A5J4NS06"/>
<evidence type="ECO:0000256" key="9">
    <source>
        <dbReference type="ARBA" id="ARBA00022989"/>
    </source>
</evidence>
<evidence type="ECO:0000256" key="1">
    <source>
        <dbReference type="ARBA" id="ARBA00004141"/>
    </source>
</evidence>
<feature type="compositionally biased region" description="Polar residues" evidence="13">
    <location>
        <begin position="754"/>
        <end position="765"/>
    </location>
</feature>
<evidence type="ECO:0000256" key="3">
    <source>
        <dbReference type="ARBA" id="ARBA00022538"/>
    </source>
</evidence>